<dbReference type="Pfam" id="PF17900">
    <property type="entry name" value="Peptidase_M1_N"/>
    <property type="match status" value="1"/>
</dbReference>
<dbReference type="GO" id="GO:0006508">
    <property type="term" value="P:proteolysis"/>
    <property type="evidence" value="ECO:0007669"/>
    <property type="project" value="UniProtKB-KW"/>
</dbReference>
<dbReference type="SUPFAM" id="SSF55486">
    <property type="entry name" value="Metalloproteases ('zincins'), catalytic domain"/>
    <property type="match status" value="1"/>
</dbReference>
<reference evidence="17 18" key="1">
    <citation type="submission" date="2019-12" db="EMBL/GenBank/DDBJ databases">
        <authorList>
            <person name="Kun Z."/>
        </authorList>
    </citation>
    <scope>NUCLEOTIDE SEQUENCE [LARGE SCALE GENOMIC DNA]</scope>
    <source>
        <strain evidence="17 18">YIM 123512</strain>
    </source>
</reference>
<keyword evidence="14" id="KW-0732">Signal</keyword>
<keyword evidence="18" id="KW-1185">Reference proteome</keyword>
<proteinExistence type="inferred from homology"/>
<feature type="domain" description="Peptidase M1 membrane alanine aminopeptidase" evidence="15">
    <location>
        <begin position="318"/>
        <end position="465"/>
    </location>
</feature>
<organism evidence="17 18">
    <name type="scientific">Nocardioides flavescens</name>
    <dbReference type="NCBI Taxonomy" id="2691959"/>
    <lineage>
        <taxon>Bacteria</taxon>
        <taxon>Bacillati</taxon>
        <taxon>Actinomycetota</taxon>
        <taxon>Actinomycetes</taxon>
        <taxon>Propionibacteriales</taxon>
        <taxon>Nocardioidaceae</taxon>
        <taxon>Nocardioides</taxon>
    </lineage>
</organism>
<dbReference type="AlphaFoldDB" id="A0A6L7EL73"/>
<evidence type="ECO:0000313" key="17">
    <source>
        <dbReference type="EMBL" id="MXG88027.1"/>
    </source>
</evidence>
<evidence type="ECO:0000256" key="11">
    <source>
        <dbReference type="ARBA" id="ARBA00029811"/>
    </source>
</evidence>
<feature type="domain" description="Aminopeptidase N-like N-terminal" evidence="16">
    <location>
        <begin position="64"/>
        <end position="232"/>
    </location>
</feature>
<feature type="region of interest" description="Disordered" evidence="13">
    <location>
        <begin position="30"/>
        <end position="49"/>
    </location>
</feature>
<sequence>MRTPSRLTTRVLSATAVLALSSTLVAGTAEAGPADTGAKPQKGAAGIGDRYFPRDGNGGIDVLHYDIHDRYAFGSGRLTGRTTLELRTTEALSRFNLDFLLDVSSVRVDGRPAAFDQVGDHELQITPAKPLAEGERVTVRVEYAGTPAEESSQGESNWLADGQEVVAMNEPHMATWWFPANDHPSDKATYDIAITAPKAKKVVANGDLVGRRVEGGSATTRWRASEPMASYLAFFAAGPFEVRTGSTAGHPWTVAVSKQLPPAQRKDGMALMLQSGDVTSWLESVLGTYPFSSTGGLMTSLDVGFALENQTRPTYPAASSETTSLVVHELAHQWFGDSVSVAKWRDIWLNEGFATYMEAAYAETHGGPTTDAWLRQKYADLAGNGPFWSVRVSEPGAKRIFDSAVYDRGGMALAALRNRVGATAFATILRGWAEQHRYGNASVGEFEAYAESVSGQDLDGFFAAWLDARTVPAKTAENGLG</sequence>
<evidence type="ECO:0000256" key="7">
    <source>
        <dbReference type="ARBA" id="ARBA00022723"/>
    </source>
</evidence>
<evidence type="ECO:0000256" key="8">
    <source>
        <dbReference type="ARBA" id="ARBA00022801"/>
    </source>
</evidence>
<evidence type="ECO:0000313" key="18">
    <source>
        <dbReference type="Proteomes" id="UP000473325"/>
    </source>
</evidence>
<keyword evidence="8" id="KW-0378">Hydrolase</keyword>
<evidence type="ECO:0000256" key="14">
    <source>
        <dbReference type="SAM" id="SignalP"/>
    </source>
</evidence>
<dbReference type="SUPFAM" id="SSF63737">
    <property type="entry name" value="Leukotriene A4 hydrolase N-terminal domain"/>
    <property type="match status" value="1"/>
</dbReference>
<dbReference type="RefSeq" id="WP_160874087.1">
    <property type="nucleotide sequence ID" value="NZ_WUEK01000001.1"/>
</dbReference>
<dbReference type="InterPro" id="IPR050344">
    <property type="entry name" value="Peptidase_M1_aminopeptidases"/>
</dbReference>
<dbReference type="Pfam" id="PF01433">
    <property type="entry name" value="Peptidase_M1"/>
    <property type="match status" value="1"/>
</dbReference>
<comment type="caution">
    <text evidence="17">The sequence shown here is derived from an EMBL/GenBank/DDBJ whole genome shotgun (WGS) entry which is preliminary data.</text>
</comment>
<dbReference type="EC" id="3.4.11.2" evidence="4"/>
<evidence type="ECO:0000256" key="4">
    <source>
        <dbReference type="ARBA" id="ARBA00012564"/>
    </source>
</evidence>
<evidence type="ECO:0000256" key="6">
    <source>
        <dbReference type="ARBA" id="ARBA00022670"/>
    </source>
</evidence>
<keyword evidence="10" id="KW-0482">Metalloprotease</keyword>
<evidence type="ECO:0000256" key="1">
    <source>
        <dbReference type="ARBA" id="ARBA00000098"/>
    </source>
</evidence>
<dbReference type="InterPro" id="IPR045357">
    <property type="entry name" value="Aminopeptidase_N-like_N"/>
</dbReference>
<comment type="catalytic activity">
    <reaction evidence="1">
        <text>Release of an N-terminal amino acid, Xaa-|-Yaa- from a peptide, amide or arylamide. Xaa is preferably Ala, but may be most amino acids including Pro (slow action). When a terminal hydrophobic residue is followed by a prolyl residue, the two may be released as an intact Xaa-Pro dipeptide.</text>
        <dbReference type="EC" id="3.4.11.2"/>
    </reaction>
</comment>
<evidence type="ECO:0000256" key="9">
    <source>
        <dbReference type="ARBA" id="ARBA00022833"/>
    </source>
</evidence>
<dbReference type="Gene3D" id="1.10.390.10">
    <property type="entry name" value="Neutral Protease Domain 2"/>
    <property type="match status" value="1"/>
</dbReference>
<evidence type="ECO:0000256" key="2">
    <source>
        <dbReference type="ARBA" id="ARBA00001947"/>
    </source>
</evidence>
<evidence type="ECO:0000256" key="3">
    <source>
        <dbReference type="ARBA" id="ARBA00010136"/>
    </source>
</evidence>
<comment type="cofactor">
    <cofactor evidence="2">
        <name>Zn(2+)</name>
        <dbReference type="ChEBI" id="CHEBI:29105"/>
    </cofactor>
</comment>
<evidence type="ECO:0000256" key="5">
    <source>
        <dbReference type="ARBA" id="ARBA00015611"/>
    </source>
</evidence>
<dbReference type="PANTHER" id="PTHR11533">
    <property type="entry name" value="PROTEASE M1 ZINC METALLOPROTEASE"/>
    <property type="match status" value="1"/>
</dbReference>
<accession>A0A6L7EL73</accession>
<dbReference type="GO" id="GO:0008270">
    <property type="term" value="F:zinc ion binding"/>
    <property type="evidence" value="ECO:0007669"/>
    <property type="project" value="InterPro"/>
</dbReference>
<feature type="signal peptide" evidence="14">
    <location>
        <begin position="1"/>
        <end position="26"/>
    </location>
</feature>
<dbReference type="InterPro" id="IPR014782">
    <property type="entry name" value="Peptidase_M1_dom"/>
</dbReference>
<dbReference type="Gene3D" id="2.60.40.1730">
    <property type="entry name" value="tricorn interacting facor f3 domain"/>
    <property type="match status" value="1"/>
</dbReference>
<name>A0A6L7EL73_9ACTN</name>
<protein>
    <recommendedName>
        <fullName evidence="5">Aminopeptidase N</fullName>
        <ecNumber evidence="4">3.4.11.2</ecNumber>
    </recommendedName>
    <alternativeName>
        <fullName evidence="11">Alanine aminopeptidase</fullName>
    </alternativeName>
    <alternativeName>
        <fullName evidence="12">Lysyl aminopeptidase</fullName>
    </alternativeName>
</protein>
<evidence type="ECO:0000256" key="12">
    <source>
        <dbReference type="ARBA" id="ARBA00031533"/>
    </source>
</evidence>
<keyword evidence="6" id="KW-0645">Protease</keyword>
<dbReference type="Proteomes" id="UP000473325">
    <property type="component" value="Unassembled WGS sequence"/>
</dbReference>
<evidence type="ECO:0000259" key="15">
    <source>
        <dbReference type="Pfam" id="PF01433"/>
    </source>
</evidence>
<dbReference type="InterPro" id="IPR042097">
    <property type="entry name" value="Aminopeptidase_N-like_N_sf"/>
</dbReference>
<evidence type="ECO:0000259" key="16">
    <source>
        <dbReference type="Pfam" id="PF17900"/>
    </source>
</evidence>
<dbReference type="PRINTS" id="PR00756">
    <property type="entry name" value="ALADIPTASE"/>
</dbReference>
<keyword evidence="9" id="KW-0862">Zinc</keyword>
<evidence type="ECO:0000256" key="10">
    <source>
        <dbReference type="ARBA" id="ARBA00023049"/>
    </source>
</evidence>
<dbReference type="GO" id="GO:0016285">
    <property type="term" value="F:alanyl aminopeptidase activity"/>
    <property type="evidence" value="ECO:0007669"/>
    <property type="project" value="UniProtKB-EC"/>
</dbReference>
<gene>
    <name evidence="17" type="ORF">GRQ65_00505</name>
</gene>
<dbReference type="CDD" id="cd09603">
    <property type="entry name" value="M1_APN_like"/>
    <property type="match status" value="1"/>
</dbReference>
<comment type="similarity">
    <text evidence="3">Belongs to the peptidase M1 family.</text>
</comment>
<dbReference type="GO" id="GO:0008237">
    <property type="term" value="F:metallopeptidase activity"/>
    <property type="evidence" value="ECO:0007669"/>
    <property type="project" value="UniProtKB-KW"/>
</dbReference>
<dbReference type="InterPro" id="IPR001930">
    <property type="entry name" value="Peptidase_M1"/>
</dbReference>
<keyword evidence="7" id="KW-0479">Metal-binding</keyword>
<dbReference type="EMBL" id="WUEK01000001">
    <property type="protein sequence ID" value="MXG88027.1"/>
    <property type="molecule type" value="Genomic_DNA"/>
</dbReference>
<dbReference type="InterPro" id="IPR027268">
    <property type="entry name" value="Peptidase_M4/M1_CTD_sf"/>
</dbReference>
<feature type="chain" id="PRO_5039621282" description="Aminopeptidase N" evidence="14">
    <location>
        <begin position="27"/>
        <end position="481"/>
    </location>
</feature>
<evidence type="ECO:0000256" key="13">
    <source>
        <dbReference type="SAM" id="MobiDB-lite"/>
    </source>
</evidence>
<dbReference type="PANTHER" id="PTHR11533:SF297">
    <property type="entry name" value="AMINOPEPTIDASE N"/>
    <property type="match status" value="1"/>
</dbReference>